<dbReference type="Proteomes" id="UP000187609">
    <property type="component" value="Unassembled WGS sequence"/>
</dbReference>
<dbReference type="EMBL" id="MJEQ01002936">
    <property type="protein sequence ID" value="OIT26195.1"/>
    <property type="molecule type" value="Genomic_DNA"/>
</dbReference>
<keyword evidence="2" id="KW-1185">Reference proteome</keyword>
<gene>
    <name evidence="1" type="ORF">A4A49_52483</name>
</gene>
<reference evidence="1" key="1">
    <citation type="submission" date="2016-11" db="EMBL/GenBank/DDBJ databases">
        <title>The genome of Nicotiana attenuata.</title>
        <authorList>
            <person name="Xu S."/>
            <person name="Brockmoeller T."/>
            <person name="Gaquerel E."/>
            <person name="Navarro A."/>
            <person name="Kuhl H."/>
            <person name="Gase K."/>
            <person name="Ling Z."/>
            <person name="Zhou W."/>
            <person name="Kreitzer C."/>
            <person name="Stanke M."/>
            <person name="Tang H."/>
            <person name="Lyons E."/>
            <person name="Pandey P."/>
            <person name="Pandey S.P."/>
            <person name="Timmermann B."/>
            <person name="Baldwin I.T."/>
        </authorList>
    </citation>
    <scope>NUCLEOTIDE SEQUENCE [LARGE SCALE GENOMIC DNA]</scope>
    <source>
        <strain evidence="1">UT</strain>
    </source>
</reference>
<protein>
    <submittedName>
        <fullName evidence="1">Uncharacterized protein</fullName>
    </submittedName>
</protein>
<evidence type="ECO:0000313" key="1">
    <source>
        <dbReference type="EMBL" id="OIT26195.1"/>
    </source>
</evidence>
<dbReference type="Gramene" id="OIT26195">
    <property type="protein sequence ID" value="OIT26195"/>
    <property type="gene ID" value="A4A49_52483"/>
</dbReference>
<evidence type="ECO:0000313" key="2">
    <source>
        <dbReference type="Proteomes" id="UP000187609"/>
    </source>
</evidence>
<proteinExistence type="predicted"/>
<comment type="caution">
    <text evidence="1">The sequence shown here is derived from an EMBL/GenBank/DDBJ whole genome shotgun (WGS) entry which is preliminary data.</text>
</comment>
<organism evidence="1 2">
    <name type="scientific">Nicotiana attenuata</name>
    <name type="common">Coyote tobacco</name>
    <dbReference type="NCBI Taxonomy" id="49451"/>
    <lineage>
        <taxon>Eukaryota</taxon>
        <taxon>Viridiplantae</taxon>
        <taxon>Streptophyta</taxon>
        <taxon>Embryophyta</taxon>
        <taxon>Tracheophyta</taxon>
        <taxon>Spermatophyta</taxon>
        <taxon>Magnoliopsida</taxon>
        <taxon>eudicotyledons</taxon>
        <taxon>Gunneridae</taxon>
        <taxon>Pentapetalae</taxon>
        <taxon>asterids</taxon>
        <taxon>lamiids</taxon>
        <taxon>Solanales</taxon>
        <taxon>Solanaceae</taxon>
        <taxon>Nicotianoideae</taxon>
        <taxon>Nicotianeae</taxon>
        <taxon>Nicotiana</taxon>
    </lineage>
</organism>
<sequence length="107" mass="12321">MELSSRYVEFYLQKKGHARSGDMNINRYEVFQDVGLRPLDKTIEASQMKAAEARKGVATLGTAPQLIKSLRHIKTTIHLCRWKENSGNTIYTKLRSKSFVDLSPFFR</sequence>
<name>A0A1J6KTU2_NICAT</name>
<accession>A0A1J6KTU2</accession>
<dbReference type="AlphaFoldDB" id="A0A1J6KTU2"/>